<evidence type="ECO:0000256" key="8">
    <source>
        <dbReference type="SAM" id="MobiDB-lite"/>
    </source>
</evidence>
<evidence type="ECO:0000256" key="2">
    <source>
        <dbReference type="ARBA" id="ARBA00022679"/>
    </source>
</evidence>
<dbReference type="PROSITE" id="PS00108">
    <property type="entry name" value="PROTEIN_KINASE_ST"/>
    <property type="match status" value="1"/>
</dbReference>
<evidence type="ECO:0000256" key="1">
    <source>
        <dbReference type="ARBA" id="ARBA00022527"/>
    </source>
</evidence>
<dbReference type="SMART" id="SM00220">
    <property type="entry name" value="S_TKc"/>
    <property type="match status" value="1"/>
</dbReference>
<proteinExistence type="predicted"/>
<dbReference type="STRING" id="329046.A0A1Y2CR92"/>
<evidence type="ECO:0000313" key="11">
    <source>
        <dbReference type="EMBL" id="ORY49559.1"/>
    </source>
</evidence>
<dbReference type="InterPro" id="IPR050940">
    <property type="entry name" value="Actin_reg-Ser/Thr_kinase"/>
</dbReference>
<dbReference type="Proteomes" id="UP000193642">
    <property type="component" value="Unassembled WGS sequence"/>
</dbReference>
<dbReference type="AlphaFoldDB" id="A0A1Y2CR92"/>
<evidence type="ECO:0000256" key="7">
    <source>
        <dbReference type="ARBA" id="ARBA00022840"/>
    </source>
</evidence>
<keyword evidence="4" id="KW-0547">Nucleotide-binding</keyword>
<keyword evidence="12" id="KW-1185">Reference proteome</keyword>
<keyword evidence="7" id="KW-0067">ATP-binding</keyword>
<feature type="domain" description="Phorbol-ester/DAG-type" evidence="10">
    <location>
        <begin position="445"/>
        <end position="495"/>
    </location>
</feature>
<dbReference type="PROSITE" id="PS50081">
    <property type="entry name" value="ZF_DAG_PE_2"/>
    <property type="match status" value="1"/>
</dbReference>
<name>A0A1Y2CR92_9FUNG</name>
<feature type="compositionally biased region" description="Polar residues" evidence="8">
    <location>
        <begin position="388"/>
        <end position="404"/>
    </location>
</feature>
<feature type="region of interest" description="Disordered" evidence="8">
    <location>
        <begin position="376"/>
        <end position="436"/>
    </location>
</feature>
<dbReference type="GO" id="GO:0046872">
    <property type="term" value="F:metal ion binding"/>
    <property type="evidence" value="ECO:0007669"/>
    <property type="project" value="UniProtKB-KW"/>
</dbReference>
<comment type="caution">
    <text evidence="11">The sequence shown here is derived from an EMBL/GenBank/DDBJ whole genome shotgun (WGS) entry which is preliminary data.</text>
</comment>
<dbReference type="GO" id="GO:0004674">
    <property type="term" value="F:protein serine/threonine kinase activity"/>
    <property type="evidence" value="ECO:0007669"/>
    <property type="project" value="UniProtKB-KW"/>
</dbReference>
<dbReference type="PROSITE" id="PS50011">
    <property type="entry name" value="PROTEIN_KINASE_DOM"/>
    <property type="match status" value="1"/>
</dbReference>
<dbReference type="GO" id="GO:0005524">
    <property type="term" value="F:ATP binding"/>
    <property type="evidence" value="ECO:0007669"/>
    <property type="project" value="UniProtKB-KW"/>
</dbReference>
<dbReference type="OrthoDB" id="4062651at2759"/>
<evidence type="ECO:0000259" key="10">
    <source>
        <dbReference type="PROSITE" id="PS50081"/>
    </source>
</evidence>
<dbReference type="SUPFAM" id="SSF57889">
    <property type="entry name" value="Cysteine-rich domain"/>
    <property type="match status" value="1"/>
</dbReference>
<dbReference type="Gene3D" id="1.10.510.10">
    <property type="entry name" value="Transferase(Phosphotransferase) domain 1"/>
    <property type="match status" value="1"/>
</dbReference>
<evidence type="ECO:0000256" key="6">
    <source>
        <dbReference type="ARBA" id="ARBA00022833"/>
    </source>
</evidence>
<organism evidence="11 12">
    <name type="scientific">Rhizoclosmatium globosum</name>
    <dbReference type="NCBI Taxonomy" id="329046"/>
    <lineage>
        <taxon>Eukaryota</taxon>
        <taxon>Fungi</taxon>
        <taxon>Fungi incertae sedis</taxon>
        <taxon>Chytridiomycota</taxon>
        <taxon>Chytridiomycota incertae sedis</taxon>
        <taxon>Chytridiomycetes</taxon>
        <taxon>Chytridiales</taxon>
        <taxon>Chytriomycetaceae</taxon>
        <taxon>Rhizoclosmatium</taxon>
    </lineage>
</organism>
<sequence>MSTRKDLQIQSIQTNHMFIKPTDLTDWVMIKSGSFGVLHRADYLGTDVAVKSFLDITNQDSSFDLQKYVEREVDMLKDARHPNVVQFMGCSILNDEILLITEFVPGGNVKEWIQDESRPISDRMRISIAMDVAKAMAYLHSRGIIHRDLKTENLLVTDYKRIKVCDFGFSRPTPTNAQETRRLSFCGTDSYMAPEIILCIPFDHRIDVFSYGVILCELAMMKIAEGSVLSRQVPGFGISQDEVVGGVKERLGVDEQDEQDENELTPSTQTSDIGSVMRGFLEVAFGCADDDYALRMEWKTVMKKLKALEGEINRIEKEQGLSNEDTLIPSMSMPSIFSLTASHSYSAGLNKSANSSRIGGDRPLAATVLDAIAEVDDDKAESEPPCNRASTYNRILQDLGPQSKSEGDLVPRTSTDEISILPNNKSRGSGLQHSIPHKPVPVTGMHIFKLILKGSKCEVCDSNFLKVGDAGKPIKCHECGGLFHVGCEDSIPPSCGLPKELRTSLFPANPSLASSGSTIFNMSKSVLSLSNRLSMTRTSKKSVPTVFHAYDGDHFATQEFANAVNPDIHPPTPPLAKKKLRPLNLGFGTKTSPVNKSAPTLNQVDTTESKTYNYLFHDLNPQPNGHTSRILGSTRASVGEHLDFASEKQNIGKGGLDFDSRATLRAGASLDVVSTS</sequence>
<dbReference type="InterPro" id="IPR008271">
    <property type="entry name" value="Ser/Thr_kinase_AS"/>
</dbReference>
<dbReference type="SUPFAM" id="SSF56112">
    <property type="entry name" value="Protein kinase-like (PK-like)"/>
    <property type="match status" value="1"/>
</dbReference>
<dbReference type="PANTHER" id="PTHR46485:SF5">
    <property type="entry name" value="CENTER DIVIDER, ISOFORM A"/>
    <property type="match status" value="1"/>
</dbReference>
<reference evidence="11 12" key="1">
    <citation type="submission" date="2016-07" db="EMBL/GenBank/DDBJ databases">
        <title>Pervasive Adenine N6-methylation of Active Genes in Fungi.</title>
        <authorList>
            <consortium name="DOE Joint Genome Institute"/>
            <person name="Mondo S.J."/>
            <person name="Dannebaum R.O."/>
            <person name="Kuo R.C."/>
            <person name="Labutti K."/>
            <person name="Haridas S."/>
            <person name="Kuo A."/>
            <person name="Salamov A."/>
            <person name="Ahrendt S.R."/>
            <person name="Lipzen A."/>
            <person name="Sullivan W."/>
            <person name="Andreopoulos W.B."/>
            <person name="Clum A."/>
            <person name="Lindquist E."/>
            <person name="Daum C."/>
            <person name="Ramamoorthy G.K."/>
            <person name="Gryganskyi A."/>
            <person name="Culley D."/>
            <person name="Magnuson J.K."/>
            <person name="James T.Y."/>
            <person name="O'Malley M.A."/>
            <person name="Stajich J.E."/>
            <person name="Spatafora J.W."/>
            <person name="Visel A."/>
            <person name="Grigoriev I.V."/>
        </authorList>
    </citation>
    <scope>NUCLEOTIDE SEQUENCE [LARGE SCALE GENOMIC DNA]</scope>
    <source>
        <strain evidence="11 12">JEL800</strain>
    </source>
</reference>
<dbReference type="InterPro" id="IPR002219">
    <property type="entry name" value="PKC_DAG/PE"/>
</dbReference>
<protein>
    <submittedName>
        <fullName evidence="11">Kinase-like protein</fullName>
    </submittedName>
</protein>
<keyword evidence="1" id="KW-0723">Serine/threonine-protein kinase</keyword>
<evidence type="ECO:0000256" key="3">
    <source>
        <dbReference type="ARBA" id="ARBA00022723"/>
    </source>
</evidence>
<dbReference type="Gene3D" id="3.30.200.20">
    <property type="entry name" value="Phosphorylase Kinase, domain 1"/>
    <property type="match status" value="1"/>
</dbReference>
<dbReference type="PANTHER" id="PTHR46485">
    <property type="entry name" value="LIM DOMAIN KINASE 1"/>
    <property type="match status" value="1"/>
</dbReference>
<dbReference type="EMBL" id="MCGO01000009">
    <property type="protein sequence ID" value="ORY49559.1"/>
    <property type="molecule type" value="Genomic_DNA"/>
</dbReference>
<keyword evidence="6" id="KW-0862">Zinc</keyword>
<dbReference type="InterPro" id="IPR011009">
    <property type="entry name" value="Kinase-like_dom_sf"/>
</dbReference>
<dbReference type="InterPro" id="IPR046349">
    <property type="entry name" value="C1-like_sf"/>
</dbReference>
<feature type="compositionally biased region" description="Polar residues" evidence="8">
    <location>
        <begin position="412"/>
        <end position="432"/>
    </location>
</feature>
<dbReference type="Pfam" id="PF00069">
    <property type="entry name" value="Pkinase"/>
    <property type="match status" value="1"/>
</dbReference>
<keyword evidence="2" id="KW-0808">Transferase</keyword>
<feature type="domain" description="Protein kinase" evidence="9">
    <location>
        <begin position="24"/>
        <end position="308"/>
    </location>
</feature>
<evidence type="ECO:0000259" key="9">
    <source>
        <dbReference type="PROSITE" id="PS50011"/>
    </source>
</evidence>
<gene>
    <name evidence="11" type="ORF">BCR33DRAFT_713871</name>
</gene>
<dbReference type="FunFam" id="3.30.200.20:FF:000180">
    <property type="entry name" value="serine/threonine-protein kinase STY46-like"/>
    <property type="match status" value="1"/>
</dbReference>
<dbReference type="InterPro" id="IPR000719">
    <property type="entry name" value="Prot_kinase_dom"/>
</dbReference>
<accession>A0A1Y2CR92</accession>
<evidence type="ECO:0000256" key="4">
    <source>
        <dbReference type="ARBA" id="ARBA00022741"/>
    </source>
</evidence>
<evidence type="ECO:0000256" key="5">
    <source>
        <dbReference type="ARBA" id="ARBA00022777"/>
    </source>
</evidence>
<keyword evidence="5 11" id="KW-0418">Kinase</keyword>
<evidence type="ECO:0000313" key="12">
    <source>
        <dbReference type="Proteomes" id="UP000193642"/>
    </source>
</evidence>
<keyword evidence="3" id="KW-0479">Metal-binding</keyword>